<feature type="chain" id="PRO_5025533265" description="TIL domain-containing protein" evidence="2">
    <location>
        <begin position="18"/>
        <end position="79"/>
    </location>
</feature>
<dbReference type="GO" id="GO:0004867">
    <property type="term" value="F:serine-type endopeptidase inhibitor activity"/>
    <property type="evidence" value="ECO:0007669"/>
    <property type="project" value="UniProtKB-KW"/>
</dbReference>
<keyword evidence="1" id="KW-0646">Protease inhibitor</keyword>
<dbReference type="GeneID" id="78777038"/>
<evidence type="ECO:0000313" key="4">
    <source>
        <dbReference type="EMBL" id="KAF1754369.1"/>
    </source>
</evidence>
<dbReference type="CDD" id="cd19941">
    <property type="entry name" value="TIL"/>
    <property type="match status" value="1"/>
</dbReference>
<dbReference type="AlphaFoldDB" id="A0A6A5GIZ6"/>
<dbReference type="Gene3D" id="2.10.25.10">
    <property type="entry name" value="Laminin"/>
    <property type="match status" value="1"/>
</dbReference>
<gene>
    <name evidence="4" type="ORF">GCK72_020930</name>
</gene>
<protein>
    <recommendedName>
        <fullName evidence="3">TIL domain-containing protein</fullName>
    </recommendedName>
</protein>
<evidence type="ECO:0000256" key="2">
    <source>
        <dbReference type="SAM" id="SignalP"/>
    </source>
</evidence>
<accession>A0A6A5GIZ6</accession>
<dbReference type="InterPro" id="IPR002919">
    <property type="entry name" value="TIL_dom"/>
</dbReference>
<sequence length="79" mass="8800">MKMFIIIFAFLLTVASPTKYGPMRCDAENQILNPCATQMYRTCERQNPPTGICVERCDCAPGFVAHPTTKKCVTPDNCP</sequence>
<dbReference type="RefSeq" id="XP_053582806.1">
    <property type="nucleotide sequence ID" value="XM_053733893.1"/>
</dbReference>
<dbReference type="SUPFAM" id="SSF57567">
    <property type="entry name" value="Serine protease inhibitors"/>
    <property type="match status" value="1"/>
</dbReference>
<dbReference type="Pfam" id="PF01826">
    <property type="entry name" value="TIL"/>
    <property type="match status" value="1"/>
</dbReference>
<evidence type="ECO:0000313" key="5">
    <source>
        <dbReference type="Proteomes" id="UP000483820"/>
    </source>
</evidence>
<reference evidence="4 5" key="1">
    <citation type="submission" date="2019-12" db="EMBL/GenBank/DDBJ databases">
        <title>Chromosome-level assembly of the Caenorhabditis remanei genome.</title>
        <authorList>
            <person name="Teterina A.A."/>
            <person name="Willis J.H."/>
            <person name="Phillips P.C."/>
        </authorList>
    </citation>
    <scope>NUCLEOTIDE SEQUENCE [LARGE SCALE GENOMIC DNA]</scope>
    <source>
        <strain evidence="4 5">PX506</strain>
        <tissue evidence="4">Whole organism</tissue>
    </source>
</reference>
<evidence type="ECO:0000256" key="1">
    <source>
        <dbReference type="ARBA" id="ARBA00022900"/>
    </source>
</evidence>
<dbReference type="Proteomes" id="UP000483820">
    <property type="component" value="Chromosome V"/>
</dbReference>
<dbReference type="CTD" id="78777038"/>
<proteinExistence type="predicted"/>
<dbReference type="EMBL" id="WUAV01000005">
    <property type="protein sequence ID" value="KAF1754369.1"/>
    <property type="molecule type" value="Genomic_DNA"/>
</dbReference>
<feature type="signal peptide" evidence="2">
    <location>
        <begin position="1"/>
        <end position="17"/>
    </location>
</feature>
<keyword evidence="1" id="KW-0722">Serine protease inhibitor</keyword>
<dbReference type="InterPro" id="IPR036084">
    <property type="entry name" value="Ser_inhib-like_sf"/>
</dbReference>
<comment type="caution">
    <text evidence="4">The sequence shown here is derived from an EMBL/GenBank/DDBJ whole genome shotgun (WGS) entry which is preliminary data.</text>
</comment>
<organism evidence="4 5">
    <name type="scientific">Caenorhabditis remanei</name>
    <name type="common">Caenorhabditis vulgaris</name>
    <dbReference type="NCBI Taxonomy" id="31234"/>
    <lineage>
        <taxon>Eukaryota</taxon>
        <taxon>Metazoa</taxon>
        <taxon>Ecdysozoa</taxon>
        <taxon>Nematoda</taxon>
        <taxon>Chromadorea</taxon>
        <taxon>Rhabditida</taxon>
        <taxon>Rhabditina</taxon>
        <taxon>Rhabditomorpha</taxon>
        <taxon>Rhabditoidea</taxon>
        <taxon>Rhabditidae</taxon>
        <taxon>Peloderinae</taxon>
        <taxon>Caenorhabditis</taxon>
    </lineage>
</organism>
<feature type="domain" description="TIL" evidence="3">
    <location>
        <begin position="27"/>
        <end position="78"/>
    </location>
</feature>
<evidence type="ECO:0000259" key="3">
    <source>
        <dbReference type="Pfam" id="PF01826"/>
    </source>
</evidence>
<dbReference type="KEGG" id="crq:GCK72_020930"/>
<keyword evidence="2" id="KW-0732">Signal</keyword>
<name>A0A6A5GIZ6_CAERE</name>